<feature type="region of interest" description="Disordered" evidence="1">
    <location>
        <begin position="1"/>
        <end position="33"/>
    </location>
</feature>
<keyword evidence="3" id="KW-1185">Reference proteome</keyword>
<sequence length="51" mass="6269">LFRRNDKVRSLEEELEKKKKDLREKSKDLKQEEMISAQLRSELKEEKDKVH</sequence>
<comment type="caution">
    <text evidence="2">The sequence shown here is derived from an EMBL/GenBank/DDBJ whole genome shotgun (WGS) entry which is preliminary data.</text>
</comment>
<organism evidence="2 3">
    <name type="scientific">Taxus chinensis</name>
    <name type="common">Chinese yew</name>
    <name type="synonym">Taxus wallichiana var. chinensis</name>
    <dbReference type="NCBI Taxonomy" id="29808"/>
    <lineage>
        <taxon>Eukaryota</taxon>
        <taxon>Viridiplantae</taxon>
        <taxon>Streptophyta</taxon>
        <taxon>Embryophyta</taxon>
        <taxon>Tracheophyta</taxon>
        <taxon>Spermatophyta</taxon>
        <taxon>Pinopsida</taxon>
        <taxon>Pinidae</taxon>
        <taxon>Conifers II</taxon>
        <taxon>Cupressales</taxon>
        <taxon>Taxaceae</taxon>
        <taxon>Taxus</taxon>
    </lineage>
</organism>
<gene>
    <name evidence="2" type="ORF">KI387_040055</name>
</gene>
<evidence type="ECO:0000313" key="3">
    <source>
        <dbReference type="Proteomes" id="UP000824469"/>
    </source>
</evidence>
<feature type="non-terminal residue" evidence="2">
    <location>
        <position position="1"/>
    </location>
</feature>
<name>A0AA38CG52_TAXCH</name>
<feature type="non-terminal residue" evidence="2">
    <location>
        <position position="51"/>
    </location>
</feature>
<proteinExistence type="predicted"/>
<evidence type="ECO:0000256" key="1">
    <source>
        <dbReference type="SAM" id="MobiDB-lite"/>
    </source>
</evidence>
<dbReference type="EMBL" id="JAHRHJ020000011">
    <property type="protein sequence ID" value="KAH9296467.1"/>
    <property type="molecule type" value="Genomic_DNA"/>
</dbReference>
<evidence type="ECO:0000313" key="2">
    <source>
        <dbReference type="EMBL" id="KAH9296467.1"/>
    </source>
</evidence>
<dbReference type="Proteomes" id="UP000824469">
    <property type="component" value="Unassembled WGS sequence"/>
</dbReference>
<accession>A0AA38CG52</accession>
<protein>
    <submittedName>
        <fullName evidence="2">Uncharacterized protein</fullName>
    </submittedName>
</protein>
<reference evidence="2 3" key="1">
    <citation type="journal article" date="2021" name="Nat. Plants">
        <title>The Taxus genome provides insights into paclitaxel biosynthesis.</title>
        <authorList>
            <person name="Xiong X."/>
            <person name="Gou J."/>
            <person name="Liao Q."/>
            <person name="Li Y."/>
            <person name="Zhou Q."/>
            <person name="Bi G."/>
            <person name="Li C."/>
            <person name="Du R."/>
            <person name="Wang X."/>
            <person name="Sun T."/>
            <person name="Guo L."/>
            <person name="Liang H."/>
            <person name="Lu P."/>
            <person name="Wu Y."/>
            <person name="Zhang Z."/>
            <person name="Ro D.K."/>
            <person name="Shang Y."/>
            <person name="Huang S."/>
            <person name="Yan J."/>
        </authorList>
    </citation>
    <scope>NUCLEOTIDE SEQUENCE [LARGE SCALE GENOMIC DNA]</scope>
    <source>
        <strain evidence="2">Ta-2019</strain>
    </source>
</reference>
<dbReference type="AlphaFoldDB" id="A0AA38CG52"/>